<proteinExistence type="predicted"/>
<dbReference type="Proteomes" id="UP000317909">
    <property type="component" value="Chromosome"/>
</dbReference>
<protein>
    <recommendedName>
        <fullName evidence="8">Rhomboid family protein</fullName>
    </recommendedName>
</protein>
<sequence length="225" mass="23667">MNTVAALKLRNIEQDCANSLVESSQVDRMTPSLKGGGLVVLALLGMAVVAWATPLAGEAWEYDREAILDGEWSRLLTGHLTHWNFDHLFWDAATFLLLGIACVWRSVGRTVATLLGATTAISAALLLFQPQVATYRGLSGLDSALFTLLAAMIWRQSRRNGRWKLGAVAVTAGAAFLAKAAYESATGTTLFVDSSAAGFVPLASAHLIGGAVGAIVGLGGRAALR</sequence>
<dbReference type="InterPro" id="IPR035952">
    <property type="entry name" value="Rhomboid-like_sf"/>
</dbReference>
<name>A0A517U5F2_9BACT</name>
<dbReference type="Gene3D" id="1.20.1540.10">
    <property type="entry name" value="Rhomboid-like"/>
    <property type="match status" value="1"/>
</dbReference>
<evidence type="ECO:0000313" key="6">
    <source>
        <dbReference type="EMBL" id="QDT75859.1"/>
    </source>
</evidence>
<accession>A0A517U5F2</accession>
<dbReference type="SUPFAM" id="SSF144091">
    <property type="entry name" value="Rhomboid-like"/>
    <property type="match status" value="1"/>
</dbReference>
<dbReference type="InterPro" id="IPR023826">
    <property type="entry name" value="Rhom-like_SP_proteobac"/>
</dbReference>
<dbReference type="AlphaFoldDB" id="A0A517U5F2"/>
<keyword evidence="7" id="KW-1185">Reference proteome</keyword>
<feature type="transmembrane region" description="Helical" evidence="5">
    <location>
        <begin position="202"/>
        <end position="224"/>
    </location>
</feature>
<feature type="transmembrane region" description="Helical" evidence="5">
    <location>
        <begin position="38"/>
        <end position="56"/>
    </location>
</feature>
<evidence type="ECO:0000256" key="1">
    <source>
        <dbReference type="ARBA" id="ARBA00004141"/>
    </source>
</evidence>
<keyword evidence="4 5" id="KW-0472">Membrane</keyword>
<evidence type="ECO:0000256" key="5">
    <source>
        <dbReference type="SAM" id="Phobius"/>
    </source>
</evidence>
<dbReference type="NCBIfam" id="TIGR03902">
    <property type="entry name" value="rhom_GG_sort"/>
    <property type="match status" value="1"/>
</dbReference>
<keyword evidence="2 5" id="KW-0812">Transmembrane</keyword>
<evidence type="ECO:0000256" key="3">
    <source>
        <dbReference type="ARBA" id="ARBA00022989"/>
    </source>
</evidence>
<gene>
    <name evidence="6" type="ORF">I41_51020</name>
</gene>
<feature type="transmembrane region" description="Helical" evidence="5">
    <location>
        <begin position="134"/>
        <end position="153"/>
    </location>
</feature>
<dbReference type="OrthoDB" id="196054at2"/>
<reference evidence="6 7" key="1">
    <citation type="submission" date="2019-02" db="EMBL/GenBank/DDBJ databases">
        <title>Deep-cultivation of Planctomycetes and their phenomic and genomic characterization uncovers novel biology.</title>
        <authorList>
            <person name="Wiegand S."/>
            <person name="Jogler M."/>
            <person name="Boedeker C."/>
            <person name="Pinto D."/>
            <person name="Vollmers J."/>
            <person name="Rivas-Marin E."/>
            <person name="Kohn T."/>
            <person name="Peeters S.H."/>
            <person name="Heuer A."/>
            <person name="Rast P."/>
            <person name="Oberbeckmann S."/>
            <person name="Bunk B."/>
            <person name="Jeske O."/>
            <person name="Meyerdierks A."/>
            <person name="Storesund J.E."/>
            <person name="Kallscheuer N."/>
            <person name="Luecker S."/>
            <person name="Lage O.M."/>
            <person name="Pohl T."/>
            <person name="Merkel B.J."/>
            <person name="Hornburger P."/>
            <person name="Mueller R.-W."/>
            <person name="Bruemmer F."/>
            <person name="Labrenz M."/>
            <person name="Spormann A.M."/>
            <person name="Op den Camp H."/>
            <person name="Overmann J."/>
            <person name="Amann R."/>
            <person name="Jetten M.S.M."/>
            <person name="Mascher T."/>
            <person name="Medema M.H."/>
            <person name="Devos D.P."/>
            <person name="Kaster A.-K."/>
            <person name="Ovreas L."/>
            <person name="Rohde M."/>
            <person name="Galperin M.Y."/>
            <person name="Jogler C."/>
        </authorList>
    </citation>
    <scope>NUCLEOTIDE SEQUENCE [LARGE SCALE GENOMIC DNA]</scope>
    <source>
        <strain evidence="6 7">I41</strain>
    </source>
</reference>
<feature type="transmembrane region" description="Helical" evidence="5">
    <location>
        <begin position="165"/>
        <end position="182"/>
    </location>
</feature>
<evidence type="ECO:0008006" key="8">
    <source>
        <dbReference type="Google" id="ProtNLM"/>
    </source>
</evidence>
<feature type="transmembrane region" description="Helical" evidence="5">
    <location>
        <begin position="87"/>
        <end position="104"/>
    </location>
</feature>
<dbReference type="GO" id="GO:0016020">
    <property type="term" value="C:membrane"/>
    <property type="evidence" value="ECO:0007669"/>
    <property type="project" value="UniProtKB-SubCell"/>
</dbReference>
<comment type="subcellular location">
    <subcellularLocation>
        <location evidence="1">Membrane</location>
        <topology evidence="1">Multi-pass membrane protein</topology>
    </subcellularLocation>
</comment>
<organism evidence="6 7">
    <name type="scientific">Lacipirellula limnantheis</name>
    <dbReference type="NCBI Taxonomy" id="2528024"/>
    <lineage>
        <taxon>Bacteria</taxon>
        <taxon>Pseudomonadati</taxon>
        <taxon>Planctomycetota</taxon>
        <taxon>Planctomycetia</taxon>
        <taxon>Pirellulales</taxon>
        <taxon>Lacipirellulaceae</taxon>
        <taxon>Lacipirellula</taxon>
    </lineage>
</organism>
<dbReference type="EMBL" id="CP036339">
    <property type="protein sequence ID" value="QDT75859.1"/>
    <property type="molecule type" value="Genomic_DNA"/>
</dbReference>
<evidence type="ECO:0000256" key="2">
    <source>
        <dbReference type="ARBA" id="ARBA00022692"/>
    </source>
</evidence>
<evidence type="ECO:0000313" key="7">
    <source>
        <dbReference type="Proteomes" id="UP000317909"/>
    </source>
</evidence>
<feature type="transmembrane region" description="Helical" evidence="5">
    <location>
        <begin position="111"/>
        <end position="128"/>
    </location>
</feature>
<keyword evidence="3 5" id="KW-1133">Transmembrane helix</keyword>
<dbReference type="KEGG" id="llh:I41_51020"/>
<evidence type="ECO:0000256" key="4">
    <source>
        <dbReference type="ARBA" id="ARBA00023136"/>
    </source>
</evidence>